<keyword evidence="2" id="KW-1185">Reference proteome</keyword>
<sequence length="278" mass="31184">MFQEMRDALGIEKGVDIIHHIRGLPTFTARTDAIAIVRDIERKAMVKQVPQPGLVELMDYLNSKGVRRALCTRNFDGPVNHLIKSHLATHVFAPIITRDTPNIMPKPDPAGILHIARAWELEDASGLIMVGDSLDDMTAGHKAGAATVLLLNERNRDLKDHEHTDLCIERLDELINMLDLRSRTTEYAKDNELLPCICDNDMREVSQEDALKPPSTVDSGTVTFCIFGAVMKHMHKRLPIPVLAGAAALVWHLLWKLCLDRSQGTETLNKIVWKIQQI</sequence>
<dbReference type="STRING" id="663331.D4ATX4"/>
<reference evidence="2" key="1">
    <citation type="journal article" date="2011" name="Genome Biol.">
        <title>Comparative and functional genomics provide insights into the pathogenicity of dermatophytic fungi.</title>
        <authorList>
            <person name="Burmester A."/>
            <person name="Shelest E."/>
            <person name="Gloeckner G."/>
            <person name="Heddergott C."/>
            <person name="Schindler S."/>
            <person name="Staib P."/>
            <person name="Heidel A."/>
            <person name="Felder M."/>
            <person name="Petzold A."/>
            <person name="Szafranski K."/>
            <person name="Feuermann M."/>
            <person name="Pedruzzi I."/>
            <person name="Priebe S."/>
            <person name="Groth M."/>
            <person name="Winkler R."/>
            <person name="Li W."/>
            <person name="Kniemeyer O."/>
            <person name="Schroeckh V."/>
            <person name="Hertweck C."/>
            <person name="Hube B."/>
            <person name="White T.C."/>
            <person name="Platzer M."/>
            <person name="Guthke R."/>
            <person name="Heitman J."/>
            <person name="Woestemeyer J."/>
            <person name="Zipfel P.F."/>
            <person name="Monod M."/>
            <person name="Brakhage A.A."/>
        </authorList>
    </citation>
    <scope>NUCLEOTIDE SEQUENCE [LARGE SCALE GENOMIC DNA]</scope>
    <source>
        <strain evidence="2">ATCC MYA-4681 / CBS 112371</strain>
    </source>
</reference>
<evidence type="ECO:0008006" key="3">
    <source>
        <dbReference type="Google" id="ProtNLM"/>
    </source>
</evidence>
<dbReference type="RefSeq" id="XP_003014067.1">
    <property type="nucleotide sequence ID" value="XM_003014021.1"/>
</dbReference>
<accession>D4ATX4</accession>
<dbReference type="Pfam" id="PF00702">
    <property type="entry name" value="Hydrolase"/>
    <property type="match status" value="1"/>
</dbReference>
<dbReference type="eggNOG" id="ENOG502QR7R">
    <property type="taxonomic scope" value="Eukaryota"/>
</dbReference>
<organism evidence="1 2">
    <name type="scientific">Arthroderma benhamiae (strain ATCC MYA-4681 / CBS 112371)</name>
    <name type="common">Trichophyton mentagrophytes</name>
    <dbReference type="NCBI Taxonomy" id="663331"/>
    <lineage>
        <taxon>Eukaryota</taxon>
        <taxon>Fungi</taxon>
        <taxon>Dikarya</taxon>
        <taxon>Ascomycota</taxon>
        <taxon>Pezizomycotina</taxon>
        <taxon>Eurotiomycetes</taxon>
        <taxon>Eurotiomycetidae</taxon>
        <taxon>Onygenales</taxon>
        <taxon>Arthrodermataceae</taxon>
        <taxon>Trichophyton</taxon>
    </lineage>
</organism>
<gene>
    <name evidence="1" type="ORF">ARB_07787</name>
</gene>
<dbReference type="PANTHER" id="PTHR43885:SF1">
    <property type="entry name" value="SUPERFAMILY HYDROLASE, PUTATIVE (AFU_ORTHOLOGUE AFUA_4G13290)-RELATED"/>
    <property type="match status" value="1"/>
</dbReference>
<dbReference type="HOGENOM" id="CLU_1001049_0_0_1"/>
<dbReference type="PANTHER" id="PTHR43885">
    <property type="entry name" value="HALOACID DEHALOGENASE-LIKE HYDROLASE"/>
    <property type="match status" value="1"/>
</dbReference>
<name>D4ATX4_ARTBC</name>
<dbReference type="KEGG" id="abe:ARB_07787"/>
<dbReference type="InterPro" id="IPR036412">
    <property type="entry name" value="HAD-like_sf"/>
</dbReference>
<dbReference type="Gene3D" id="1.10.260.80">
    <property type="match status" value="1"/>
</dbReference>
<evidence type="ECO:0000313" key="2">
    <source>
        <dbReference type="Proteomes" id="UP000008866"/>
    </source>
</evidence>
<dbReference type="Gene3D" id="3.40.50.1000">
    <property type="entry name" value="HAD superfamily/HAD-like"/>
    <property type="match status" value="1"/>
</dbReference>
<dbReference type="CDD" id="cd01427">
    <property type="entry name" value="HAD_like"/>
    <property type="match status" value="1"/>
</dbReference>
<dbReference type="EMBL" id="ABSU01000010">
    <property type="protein sequence ID" value="EFE33427.1"/>
    <property type="molecule type" value="Genomic_DNA"/>
</dbReference>
<comment type="caution">
    <text evidence="1">The sequence shown here is derived from an EMBL/GenBank/DDBJ whole genome shotgun (WGS) entry which is preliminary data.</text>
</comment>
<dbReference type="GeneID" id="9521484"/>
<dbReference type="Proteomes" id="UP000008866">
    <property type="component" value="Unassembled WGS sequence"/>
</dbReference>
<dbReference type="SUPFAM" id="SSF56784">
    <property type="entry name" value="HAD-like"/>
    <property type="match status" value="1"/>
</dbReference>
<evidence type="ECO:0000313" key="1">
    <source>
        <dbReference type="EMBL" id="EFE33427.1"/>
    </source>
</evidence>
<protein>
    <recommendedName>
        <fullName evidence="3">HAD superfamily hydrolase</fullName>
    </recommendedName>
</protein>
<dbReference type="InterPro" id="IPR023214">
    <property type="entry name" value="HAD_sf"/>
</dbReference>
<proteinExistence type="predicted"/>
<dbReference type="AlphaFoldDB" id="D4ATX4"/>
<dbReference type="OMA" id="QTYMFKE"/>